<accession>A0A7C3SIZ5</accession>
<evidence type="ECO:0000313" key="3">
    <source>
        <dbReference type="EMBL" id="HGB14399.1"/>
    </source>
</evidence>
<sequence>MRLALISDIHSNLEALESVLRQIEKEDVDVILNLGDLVGYNASPNECLELLQEKPVLSLAGNHDLALLEVNRAQHFNIIAYQAILWSREQIKPEFLHFFRSLPLTREGQGFLACHGTPSSAEAYIVFHFQGKRVFNYMRHLSHVQVCFFGHTHKRALWFRDIRGKIATLPIAREKMVLDRTCLYLINPGSVGQPRDGNPEAAYAIFDDEEFSVHFKSVPYDIKSAQQRILKAGLPEFLAERLAQGI</sequence>
<proteinExistence type="inferred from homology"/>
<dbReference type="InterPro" id="IPR024654">
    <property type="entry name" value="Calcineurin-like_PHP_lpxH"/>
</dbReference>
<dbReference type="AlphaFoldDB" id="A0A7C3SIZ5"/>
<organism evidence="3">
    <name type="scientific">Desulfobacca acetoxidans</name>
    <dbReference type="NCBI Taxonomy" id="60893"/>
    <lineage>
        <taxon>Bacteria</taxon>
        <taxon>Pseudomonadati</taxon>
        <taxon>Thermodesulfobacteriota</taxon>
        <taxon>Desulfobaccia</taxon>
        <taxon>Desulfobaccales</taxon>
        <taxon>Desulfobaccaceae</taxon>
        <taxon>Desulfobacca</taxon>
    </lineage>
</organism>
<dbReference type="InterPro" id="IPR029052">
    <property type="entry name" value="Metallo-depent_PP-like"/>
</dbReference>
<dbReference type="PANTHER" id="PTHR42850">
    <property type="entry name" value="METALLOPHOSPHOESTERASE"/>
    <property type="match status" value="1"/>
</dbReference>
<dbReference type="SUPFAM" id="SSF56300">
    <property type="entry name" value="Metallo-dependent phosphatases"/>
    <property type="match status" value="1"/>
</dbReference>
<dbReference type="EMBL" id="DTHB01000029">
    <property type="protein sequence ID" value="HGB14399.1"/>
    <property type="molecule type" value="Genomic_DNA"/>
</dbReference>
<dbReference type="InterPro" id="IPR011152">
    <property type="entry name" value="Pesterase_MJ0912"/>
</dbReference>
<comment type="caution">
    <text evidence="3">The sequence shown here is derived from an EMBL/GenBank/DDBJ whole genome shotgun (WGS) entry which is preliminary data.</text>
</comment>
<dbReference type="Pfam" id="PF12850">
    <property type="entry name" value="Metallophos_2"/>
    <property type="match status" value="1"/>
</dbReference>
<dbReference type="GO" id="GO:0016791">
    <property type="term" value="F:phosphatase activity"/>
    <property type="evidence" value="ECO:0007669"/>
    <property type="project" value="TreeGrafter"/>
</dbReference>
<dbReference type="GO" id="GO:0005737">
    <property type="term" value="C:cytoplasm"/>
    <property type="evidence" value="ECO:0007669"/>
    <property type="project" value="TreeGrafter"/>
</dbReference>
<name>A0A7C3SIZ5_9BACT</name>
<reference evidence="3" key="1">
    <citation type="journal article" date="2020" name="mSystems">
        <title>Genome- and Community-Level Interaction Insights into Carbon Utilization and Element Cycling Functions of Hydrothermarchaeota in Hydrothermal Sediment.</title>
        <authorList>
            <person name="Zhou Z."/>
            <person name="Liu Y."/>
            <person name="Xu W."/>
            <person name="Pan J."/>
            <person name="Luo Z.H."/>
            <person name="Li M."/>
        </authorList>
    </citation>
    <scope>NUCLEOTIDE SEQUENCE [LARGE SCALE GENOMIC DNA]</scope>
    <source>
        <strain evidence="3">SpSt-776</strain>
    </source>
</reference>
<dbReference type="Gene3D" id="3.60.21.10">
    <property type="match status" value="1"/>
</dbReference>
<evidence type="ECO:0000259" key="2">
    <source>
        <dbReference type="Pfam" id="PF12850"/>
    </source>
</evidence>
<evidence type="ECO:0000256" key="1">
    <source>
        <dbReference type="ARBA" id="ARBA00008950"/>
    </source>
</evidence>
<gene>
    <name evidence="3" type="ORF">ENV62_04060</name>
</gene>
<dbReference type="InterPro" id="IPR050126">
    <property type="entry name" value="Ap4A_hydrolase"/>
</dbReference>
<comment type="similarity">
    <text evidence="1">Belongs to the metallophosphoesterase superfamily. YfcE family.</text>
</comment>
<protein>
    <submittedName>
        <fullName evidence="3">Metallophosphoesterase</fullName>
    </submittedName>
</protein>
<dbReference type="PANTHER" id="PTHR42850:SF2">
    <property type="entry name" value="BLL5683 PROTEIN"/>
    <property type="match status" value="1"/>
</dbReference>
<feature type="domain" description="Calcineurin-like phosphoesterase" evidence="2">
    <location>
        <begin position="1"/>
        <end position="207"/>
    </location>
</feature>
<dbReference type="PIRSF" id="PIRSF000883">
    <property type="entry name" value="Pesterase_MJ0912"/>
    <property type="match status" value="1"/>
</dbReference>